<comment type="caution">
    <text evidence="2">The sequence shown here is derived from an EMBL/GenBank/DDBJ whole genome shotgun (WGS) entry which is preliminary data.</text>
</comment>
<dbReference type="PANTHER" id="PTHR30411:SF1">
    <property type="entry name" value="CYTOPLASMIC PROTEIN"/>
    <property type="match status" value="1"/>
</dbReference>
<dbReference type="SUPFAM" id="SSF55826">
    <property type="entry name" value="YbaK/ProRS associated domain"/>
    <property type="match status" value="1"/>
</dbReference>
<dbReference type="InterPro" id="IPR007214">
    <property type="entry name" value="YbaK/aa-tRNA-synth-assoc-dom"/>
</dbReference>
<reference evidence="2 3" key="1">
    <citation type="journal article" date="2016" name="Environ. Microbiol.">
        <title>Genomic resolution of a cold subsurface aquifer community provides metabolic insights for novel microbes adapted to high CO concentrations.</title>
        <authorList>
            <person name="Probst A.J."/>
            <person name="Castelle C.J."/>
            <person name="Singh A."/>
            <person name="Brown C.T."/>
            <person name="Anantharaman K."/>
            <person name="Sharon I."/>
            <person name="Hug L.A."/>
            <person name="Burstein D."/>
            <person name="Emerson J.B."/>
            <person name="Thomas B.C."/>
            <person name="Banfield J.F."/>
        </authorList>
    </citation>
    <scope>NUCLEOTIDE SEQUENCE [LARGE SCALE GENOMIC DNA]</scope>
    <source>
        <strain evidence="2">CG2_30_35_20</strain>
    </source>
</reference>
<dbReference type="GO" id="GO:0002161">
    <property type="term" value="F:aminoacyl-tRNA deacylase activity"/>
    <property type="evidence" value="ECO:0007669"/>
    <property type="project" value="InterPro"/>
</dbReference>
<feature type="domain" description="YbaK/aminoacyl-tRNA synthetase-associated" evidence="1">
    <location>
        <begin position="25"/>
        <end position="141"/>
    </location>
</feature>
<dbReference type="Proteomes" id="UP000182344">
    <property type="component" value="Unassembled WGS sequence"/>
</dbReference>
<protein>
    <recommendedName>
        <fullName evidence="1">YbaK/aminoacyl-tRNA synthetase-associated domain-containing protein</fullName>
    </recommendedName>
</protein>
<evidence type="ECO:0000313" key="3">
    <source>
        <dbReference type="Proteomes" id="UP000182344"/>
    </source>
</evidence>
<evidence type="ECO:0000313" key="2">
    <source>
        <dbReference type="EMBL" id="OIP87223.1"/>
    </source>
</evidence>
<dbReference type="InterPro" id="IPR036754">
    <property type="entry name" value="YbaK/aa-tRNA-synt-asso_dom_sf"/>
</dbReference>
<gene>
    <name evidence="2" type="ORF">AUK05_01680</name>
</gene>
<dbReference type="Pfam" id="PF04073">
    <property type="entry name" value="tRNA_edit"/>
    <property type="match status" value="1"/>
</dbReference>
<accession>A0A1J5I254</accession>
<dbReference type="PANTHER" id="PTHR30411">
    <property type="entry name" value="CYTOPLASMIC PROTEIN"/>
    <property type="match status" value="1"/>
</dbReference>
<dbReference type="Gene3D" id="3.90.960.10">
    <property type="entry name" value="YbaK/aminoacyl-tRNA synthetase-associated domain"/>
    <property type="match status" value="1"/>
</dbReference>
<organism evidence="2 3">
    <name type="scientific">Candidatus Shapirobacteria bacterium CG2_30_35_20</name>
    <dbReference type="NCBI Taxonomy" id="1805376"/>
    <lineage>
        <taxon>Bacteria</taxon>
        <taxon>Candidatus Shapironibacteriota</taxon>
    </lineage>
</organism>
<dbReference type="EMBL" id="MNZO01000024">
    <property type="protein sequence ID" value="OIP87223.1"/>
    <property type="molecule type" value="Genomic_DNA"/>
</dbReference>
<dbReference type="AlphaFoldDB" id="A0A1J5I254"/>
<sequence>MNQQFINYLKQNNLDIKVHDFDEFTHTAKQAATALDCDVSQIAKSLIFKSESGQPVLVVASGSNRVDVSKIANLLGETIHKADADFVKEATGYTIGGVPPFAFLKKIITFIDQDLLKFDTIWAAAGANNSVFPLTIDNLVKISQGQVTDIRDSTV</sequence>
<name>A0A1J5I254_9BACT</name>
<dbReference type="CDD" id="cd04333">
    <property type="entry name" value="ProX_deacylase"/>
    <property type="match status" value="1"/>
</dbReference>
<dbReference type="STRING" id="1805376.AUK05_01680"/>
<proteinExistence type="predicted"/>
<evidence type="ECO:0000259" key="1">
    <source>
        <dbReference type="Pfam" id="PF04073"/>
    </source>
</evidence>